<sequence length="80" mass="9090">EIIELRRTMKWPPEEGEYLEVTKEDGTKGIEFRCGGCGQLASLDDHEIDQYGKVTPSVVCPYGDEGCGWHVYVKLIDYHV</sequence>
<accession>X1HLE1</accession>
<protein>
    <submittedName>
        <fullName evidence="1">Uncharacterized protein</fullName>
    </submittedName>
</protein>
<name>X1HLE1_9ZZZZ</name>
<feature type="non-terminal residue" evidence="1">
    <location>
        <position position="1"/>
    </location>
</feature>
<reference evidence="1" key="1">
    <citation type="journal article" date="2014" name="Front. Microbiol.">
        <title>High frequency of phylogenetically diverse reductive dehalogenase-homologous genes in deep subseafloor sedimentary metagenomes.</title>
        <authorList>
            <person name="Kawai M."/>
            <person name="Futagami T."/>
            <person name="Toyoda A."/>
            <person name="Takaki Y."/>
            <person name="Nishi S."/>
            <person name="Hori S."/>
            <person name="Arai W."/>
            <person name="Tsubouchi T."/>
            <person name="Morono Y."/>
            <person name="Uchiyama I."/>
            <person name="Ito T."/>
            <person name="Fujiyama A."/>
            <person name="Inagaki F."/>
            <person name="Takami H."/>
        </authorList>
    </citation>
    <scope>NUCLEOTIDE SEQUENCE</scope>
    <source>
        <strain evidence="1">Expedition CK06-06</strain>
    </source>
</reference>
<proteinExistence type="predicted"/>
<comment type="caution">
    <text evidence="1">The sequence shown here is derived from an EMBL/GenBank/DDBJ whole genome shotgun (WGS) entry which is preliminary data.</text>
</comment>
<dbReference type="AlphaFoldDB" id="X1HLE1"/>
<organism evidence="1">
    <name type="scientific">marine sediment metagenome</name>
    <dbReference type="NCBI Taxonomy" id="412755"/>
    <lineage>
        <taxon>unclassified sequences</taxon>
        <taxon>metagenomes</taxon>
        <taxon>ecological metagenomes</taxon>
    </lineage>
</organism>
<evidence type="ECO:0000313" key="1">
    <source>
        <dbReference type="EMBL" id="GAH46113.1"/>
    </source>
</evidence>
<gene>
    <name evidence="1" type="ORF">S03H2_17311</name>
</gene>
<dbReference type="EMBL" id="BARU01008917">
    <property type="protein sequence ID" value="GAH46113.1"/>
    <property type="molecule type" value="Genomic_DNA"/>
</dbReference>